<protein>
    <submittedName>
        <fullName evidence="3">Disulfide bond corrector protein DsbC</fullName>
    </submittedName>
</protein>
<feature type="signal peptide" evidence="1">
    <location>
        <begin position="1"/>
        <end position="20"/>
    </location>
</feature>
<dbReference type="Pfam" id="PF11412">
    <property type="entry name" value="DsbD_N"/>
    <property type="match status" value="1"/>
</dbReference>
<organism evidence="3 4">
    <name type="scientific">Pseudobacter ginsenosidimutans</name>
    <dbReference type="NCBI Taxonomy" id="661488"/>
    <lineage>
        <taxon>Bacteria</taxon>
        <taxon>Pseudomonadati</taxon>
        <taxon>Bacteroidota</taxon>
        <taxon>Chitinophagia</taxon>
        <taxon>Chitinophagales</taxon>
        <taxon>Chitinophagaceae</taxon>
        <taxon>Pseudobacter</taxon>
    </lineage>
</organism>
<feature type="chain" id="PRO_5020733115" evidence="1">
    <location>
        <begin position="21"/>
        <end position="180"/>
    </location>
</feature>
<name>A0A4Q7MT08_9BACT</name>
<dbReference type="OrthoDB" id="767251at2"/>
<dbReference type="InterPro" id="IPR028250">
    <property type="entry name" value="DsbDN"/>
</dbReference>
<evidence type="ECO:0000256" key="1">
    <source>
        <dbReference type="SAM" id="SignalP"/>
    </source>
</evidence>
<dbReference type="InterPro" id="IPR036929">
    <property type="entry name" value="DsbDN_sf"/>
</dbReference>
<keyword evidence="4" id="KW-1185">Reference proteome</keyword>
<dbReference type="AlphaFoldDB" id="A0A4Q7MT08"/>
<comment type="caution">
    <text evidence="3">The sequence shown here is derived from an EMBL/GenBank/DDBJ whole genome shotgun (WGS) entry which is preliminary data.</text>
</comment>
<keyword evidence="1" id="KW-0732">Signal</keyword>
<gene>
    <name evidence="3" type="ORF">EV199_2929</name>
</gene>
<evidence type="ECO:0000259" key="2">
    <source>
        <dbReference type="Pfam" id="PF11412"/>
    </source>
</evidence>
<dbReference type="Gene3D" id="2.60.40.1250">
    <property type="entry name" value="Thiol:disulfide interchange protein DsbD, N-terminal domain"/>
    <property type="match status" value="1"/>
</dbReference>
<evidence type="ECO:0000313" key="3">
    <source>
        <dbReference type="EMBL" id="RZS71029.1"/>
    </source>
</evidence>
<sequence length="180" mass="19944">MRKTICLLAIALLLITEAGAQQPAKKEVKMDNELVIAGNAEGPVKYSIKAPRSMGLNDSGRITISFSFEEGWYGYAETDGNMAAGWLPTKVEFEFSDGFEKNGGLITPPIVFKEGTDVYIGNEVKFVQPVKYTGKGKDGKLAYQKERIIHVTVHYQTCDEEKCLPPVTDTVAVKINMRNY</sequence>
<dbReference type="EMBL" id="SGXA01000002">
    <property type="protein sequence ID" value="RZS71029.1"/>
    <property type="molecule type" value="Genomic_DNA"/>
</dbReference>
<reference evidence="3 4" key="1">
    <citation type="submission" date="2019-02" db="EMBL/GenBank/DDBJ databases">
        <title>Genomic Encyclopedia of Type Strains, Phase IV (KMG-IV): sequencing the most valuable type-strain genomes for metagenomic binning, comparative biology and taxonomic classification.</title>
        <authorList>
            <person name="Goeker M."/>
        </authorList>
    </citation>
    <scope>NUCLEOTIDE SEQUENCE [LARGE SCALE GENOMIC DNA]</scope>
    <source>
        <strain evidence="3 4">DSM 18116</strain>
    </source>
</reference>
<accession>A0A4Q7MT08</accession>
<feature type="domain" description="Thiol:disulfide interchange protein DsbD N-terminal" evidence="2">
    <location>
        <begin position="56"/>
        <end position="173"/>
    </location>
</feature>
<dbReference type="Proteomes" id="UP000293874">
    <property type="component" value="Unassembled WGS sequence"/>
</dbReference>
<proteinExistence type="predicted"/>
<evidence type="ECO:0000313" key="4">
    <source>
        <dbReference type="Proteomes" id="UP000293874"/>
    </source>
</evidence>
<dbReference type="RefSeq" id="WP_158643844.1">
    <property type="nucleotide sequence ID" value="NZ_CP042431.1"/>
</dbReference>